<gene>
    <name evidence="10" type="primary">metC</name>
    <name evidence="10" type="ORF">EYW49_15975</name>
</gene>
<name>A0A4Q9VKQ5_9HYPH</name>
<keyword evidence="4 10" id="KW-0456">Lyase</keyword>
<keyword evidence="11" id="KW-1185">Reference proteome</keyword>
<evidence type="ECO:0000256" key="3">
    <source>
        <dbReference type="ARBA" id="ARBA00022898"/>
    </source>
</evidence>
<dbReference type="NCBIfam" id="TIGR01324">
    <property type="entry name" value="cysta_beta_ly_B"/>
    <property type="match status" value="1"/>
</dbReference>
<dbReference type="GO" id="GO:0019450">
    <property type="term" value="P:L-cysteine catabolic process to pyruvate"/>
    <property type="evidence" value="ECO:0007669"/>
    <property type="project" value="TreeGrafter"/>
</dbReference>
<proteinExistence type="inferred from homology"/>
<evidence type="ECO:0000256" key="1">
    <source>
        <dbReference type="ARBA" id="ARBA00001933"/>
    </source>
</evidence>
<dbReference type="FunFam" id="3.40.640.10:FF:000046">
    <property type="entry name" value="Cystathionine gamma-lyase"/>
    <property type="match status" value="1"/>
</dbReference>
<dbReference type="InterPro" id="IPR054542">
    <property type="entry name" value="Cys_met_metab_PP"/>
</dbReference>
<dbReference type="PANTHER" id="PTHR43500">
    <property type="entry name" value="CYSTATHIONINE BETA-LYASE-RELATED"/>
    <property type="match status" value="1"/>
</dbReference>
<organism evidence="10 11">
    <name type="scientific">Siculibacillus lacustris</name>
    <dbReference type="NCBI Taxonomy" id="1549641"/>
    <lineage>
        <taxon>Bacteria</taxon>
        <taxon>Pseudomonadati</taxon>
        <taxon>Pseudomonadota</taxon>
        <taxon>Alphaproteobacteria</taxon>
        <taxon>Hyphomicrobiales</taxon>
        <taxon>Ancalomicrobiaceae</taxon>
        <taxon>Siculibacillus</taxon>
    </lineage>
</organism>
<dbReference type="EMBL" id="SJFN01000025">
    <property type="protein sequence ID" value="TBW35522.1"/>
    <property type="molecule type" value="Genomic_DNA"/>
</dbReference>
<comment type="cofactor">
    <cofactor evidence="1 9">
        <name>pyridoxal 5'-phosphate</name>
        <dbReference type="ChEBI" id="CHEBI:597326"/>
    </cofactor>
</comment>
<dbReference type="Gene3D" id="3.90.1150.10">
    <property type="entry name" value="Aspartate Aminotransferase, domain 1"/>
    <property type="match status" value="1"/>
</dbReference>
<dbReference type="PIRSF" id="PIRSF001434">
    <property type="entry name" value="CGS"/>
    <property type="match status" value="1"/>
</dbReference>
<reference evidence="10 11" key="1">
    <citation type="submission" date="2019-02" db="EMBL/GenBank/DDBJ databases">
        <title>Siculibacillus lacustris gen. nov., sp. nov., a new rosette-forming bacterium isolated from a freshwater crater lake (Lake St. Ana, Romania).</title>
        <authorList>
            <person name="Felfoldi T."/>
            <person name="Marton Z."/>
            <person name="Szabo A."/>
            <person name="Mentes A."/>
            <person name="Boka K."/>
            <person name="Marialigeti K."/>
            <person name="Mathe I."/>
            <person name="Koncz M."/>
            <person name="Schumann P."/>
            <person name="Toth E."/>
        </authorList>
    </citation>
    <scope>NUCLEOTIDE SEQUENCE [LARGE SCALE GENOMIC DNA]</scope>
    <source>
        <strain evidence="10 11">SA-279</strain>
    </source>
</reference>
<evidence type="ECO:0000256" key="4">
    <source>
        <dbReference type="ARBA" id="ARBA00023239"/>
    </source>
</evidence>
<comment type="similarity">
    <text evidence="2 9">Belongs to the trans-sulfuration enzymes family.</text>
</comment>
<protein>
    <submittedName>
        <fullName evidence="10">Cystathionine beta-lyase</fullName>
        <ecNumber evidence="10">4.4.1.8</ecNumber>
    </submittedName>
</protein>
<keyword evidence="3 8" id="KW-0663">Pyridoxal phosphate</keyword>
<dbReference type="InterPro" id="IPR006233">
    <property type="entry name" value="Cys_b_lyase_bac"/>
</dbReference>
<comment type="pathway">
    <text evidence="5">Amino-acid biosynthesis; L-methionine biosynthesis via de novo pathway; L-homocysteine from L-cystathionine: step 1/1.</text>
</comment>
<evidence type="ECO:0000256" key="6">
    <source>
        <dbReference type="ARBA" id="ARBA00047517"/>
    </source>
</evidence>
<dbReference type="PROSITE" id="PS00868">
    <property type="entry name" value="CYS_MET_METAB_PP"/>
    <property type="match status" value="1"/>
</dbReference>
<sequence>MTDETEPSLATRLVGLGRNLEVPGGRAVNPPIVRMSTALFDSVAELRDFRARRDRERVITYGSRGTPTTHALEDLVTELEGGHRTRLFPTGLAAIVQVFLTWLRPGDHVLITDAVYQPVRTLAAGLLADFGIAVDWYAADGTDIEARIRPTTRLIYVEVPGSFAYEICDLPKIGTVARARGILVAADNTWGAGVLYRPLDLGADISLTAATKYLGGHSDVMMGSVTTTAEVWPRLTASCDAMGVTVGSDDAWLVLRGARTLTTRLAAHAAHALDVARWLEAHPAVRRVWSPALPSHPDHALWRRDFHGTNGLLSFALHRPDEAAVDAVIDALELFGIGASWGGYESLVMPADLSRARSVGAHPGPPPQFLIRLHIGLEDPADLIADLDRALAPLVDRPQSEADDR</sequence>
<comment type="caution">
    <text evidence="10">The sequence shown here is derived from an EMBL/GenBank/DDBJ whole genome shotgun (WGS) entry which is preliminary data.</text>
</comment>
<comment type="catalytic activity">
    <reaction evidence="7">
        <text>an S-substituted L-cysteine + H2O = a thiol + pyruvate + NH4(+)</text>
        <dbReference type="Rhea" id="RHEA:18121"/>
        <dbReference type="ChEBI" id="CHEBI:15361"/>
        <dbReference type="ChEBI" id="CHEBI:15377"/>
        <dbReference type="ChEBI" id="CHEBI:28938"/>
        <dbReference type="ChEBI" id="CHEBI:29256"/>
        <dbReference type="ChEBI" id="CHEBI:58717"/>
        <dbReference type="EC" id="4.4.1.13"/>
    </reaction>
</comment>
<dbReference type="Proteomes" id="UP000292781">
    <property type="component" value="Unassembled WGS sequence"/>
</dbReference>
<evidence type="ECO:0000256" key="9">
    <source>
        <dbReference type="RuleBase" id="RU362118"/>
    </source>
</evidence>
<dbReference type="InterPro" id="IPR000277">
    <property type="entry name" value="Cys/Met-Metab_PyrdxlP-dep_enz"/>
</dbReference>
<evidence type="ECO:0000256" key="7">
    <source>
        <dbReference type="ARBA" id="ARBA00047625"/>
    </source>
</evidence>
<dbReference type="Pfam" id="PF01053">
    <property type="entry name" value="Cys_Met_Meta_PP"/>
    <property type="match status" value="1"/>
</dbReference>
<dbReference type="InterPro" id="IPR015422">
    <property type="entry name" value="PyrdxlP-dep_Trfase_small"/>
</dbReference>
<dbReference type="OrthoDB" id="9805807at2"/>
<dbReference type="GO" id="GO:0047804">
    <property type="term" value="F:cysteine-S-conjugate beta-lyase activity"/>
    <property type="evidence" value="ECO:0007669"/>
    <property type="project" value="UniProtKB-EC"/>
</dbReference>
<dbReference type="RefSeq" id="WP_131310624.1">
    <property type="nucleotide sequence ID" value="NZ_SJFN01000025.1"/>
</dbReference>
<evidence type="ECO:0000313" key="11">
    <source>
        <dbReference type="Proteomes" id="UP000292781"/>
    </source>
</evidence>
<dbReference type="SUPFAM" id="SSF53383">
    <property type="entry name" value="PLP-dependent transferases"/>
    <property type="match status" value="1"/>
</dbReference>
<dbReference type="AlphaFoldDB" id="A0A4Q9VKQ5"/>
<dbReference type="InterPro" id="IPR015421">
    <property type="entry name" value="PyrdxlP-dep_Trfase_major"/>
</dbReference>
<dbReference type="Gene3D" id="3.40.640.10">
    <property type="entry name" value="Type I PLP-dependent aspartate aminotransferase-like (Major domain)"/>
    <property type="match status" value="1"/>
</dbReference>
<dbReference type="InterPro" id="IPR015424">
    <property type="entry name" value="PyrdxlP-dep_Trfase"/>
</dbReference>
<dbReference type="EC" id="4.4.1.8" evidence="10"/>
<dbReference type="PANTHER" id="PTHR43500:SF1">
    <property type="entry name" value="CYSTATHIONINE BETA-LYASE-RELATED"/>
    <property type="match status" value="1"/>
</dbReference>
<evidence type="ECO:0000256" key="2">
    <source>
        <dbReference type="ARBA" id="ARBA00009077"/>
    </source>
</evidence>
<feature type="modified residue" description="N6-(pyridoxal phosphate)lysine" evidence="8">
    <location>
        <position position="212"/>
    </location>
</feature>
<comment type="catalytic activity">
    <reaction evidence="6">
        <text>L,L-cystathionine + H2O = L-homocysteine + pyruvate + NH4(+)</text>
        <dbReference type="Rhea" id="RHEA:13965"/>
        <dbReference type="ChEBI" id="CHEBI:15361"/>
        <dbReference type="ChEBI" id="CHEBI:15377"/>
        <dbReference type="ChEBI" id="CHEBI:28938"/>
        <dbReference type="ChEBI" id="CHEBI:58161"/>
        <dbReference type="ChEBI" id="CHEBI:58199"/>
    </reaction>
</comment>
<evidence type="ECO:0000313" key="10">
    <source>
        <dbReference type="EMBL" id="TBW35522.1"/>
    </source>
</evidence>
<dbReference type="GO" id="GO:0030170">
    <property type="term" value="F:pyridoxal phosphate binding"/>
    <property type="evidence" value="ECO:0007669"/>
    <property type="project" value="InterPro"/>
</dbReference>
<accession>A0A4Q9VKQ5</accession>
<dbReference type="GO" id="GO:0019346">
    <property type="term" value="P:transsulfuration"/>
    <property type="evidence" value="ECO:0007669"/>
    <property type="project" value="InterPro"/>
</dbReference>
<evidence type="ECO:0000256" key="5">
    <source>
        <dbReference type="ARBA" id="ARBA00046315"/>
    </source>
</evidence>
<evidence type="ECO:0000256" key="8">
    <source>
        <dbReference type="PIRSR" id="PIRSR001434-2"/>
    </source>
</evidence>